<gene>
    <name evidence="3" type="ORF">ISF6_3111</name>
</gene>
<dbReference type="Gene3D" id="3.40.50.360">
    <property type="match status" value="1"/>
</dbReference>
<comment type="caution">
    <text evidence="3">The sequence shown here is derived from an EMBL/GenBank/DDBJ whole genome shotgun (WGS) entry which is preliminary data.</text>
</comment>
<evidence type="ECO:0000313" key="3">
    <source>
        <dbReference type="EMBL" id="GAP37256.1"/>
    </source>
</evidence>
<dbReference type="Proteomes" id="UP000037660">
    <property type="component" value="Unassembled WGS sequence"/>
</dbReference>
<dbReference type="EMBL" id="BBYR01000044">
    <property type="protein sequence ID" value="GAP37256.1"/>
    <property type="molecule type" value="Genomic_DNA"/>
</dbReference>
<organism evidence="3 4">
    <name type="scientific">Piscinibacter sakaiensis</name>
    <name type="common">Ideonella sakaiensis</name>
    <dbReference type="NCBI Taxonomy" id="1547922"/>
    <lineage>
        <taxon>Bacteria</taxon>
        <taxon>Pseudomonadati</taxon>
        <taxon>Pseudomonadota</taxon>
        <taxon>Betaproteobacteria</taxon>
        <taxon>Burkholderiales</taxon>
        <taxon>Sphaerotilaceae</taxon>
        <taxon>Piscinibacter</taxon>
    </lineage>
</organism>
<dbReference type="GO" id="GO:0009055">
    <property type="term" value="F:electron transfer activity"/>
    <property type="evidence" value="ECO:0007669"/>
    <property type="project" value="TreeGrafter"/>
</dbReference>
<sequence>MITLLYAHPYPQHSRAGRALFEAVADLPGVQPRLLYERYPDFHIDVRAEQAQLLASATLVLQHPLLWYHAPALLSLWFEKVLRHGWAYGHDAEGRPARALAGKRLLWVTTTGGEAEAYGPAGYNHFTIEQTSAPLQQLAAFCGMRWLPPLVLHNALRLDDAALREAARGYRARLEQELADAAHAMPAAAADAVGA</sequence>
<evidence type="ECO:0000259" key="2">
    <source>
        <dbReference type="Pfam" id="PF02525"/>
    </source>
</evidence>
<keyword evidence="4" id="KW-1185">Reference proteome</keyword>
<protein>
    <submittedName>
        <fullName evidence="3">Glutathione-regulated potassium-efflux system ancillary protein KefF</fullName>
    </submittedName>
</protein>
<proteinExistence type="predicted"/>
<dbReference type="InterPro" id="IPR046980">
    <property type="entry name" value="KefG/KefF"/>
</dbReference>
<evidence type="ECO:0000313" key="4">
    <source>
        <dbReference type="Proteomes" id="UP000037660"/>
    </source>
</evidence>
<dbReference type="STRING" id="1547922.ISF6_3111"/>
<name>A0A0K8P3V0_PISS1</name>
<accession>A0A0K8P3V0</accession>
<dbReference type="InterPro" id="IPR029039">
    <property type="entry name" value="Flavoprotein-like_sf"/>
</dbReference>
<dbReference type="RefSeq" id="WP_054021200.1">
    <property type="nucleotide sequence ID" value="NZ_BBYR01000044.1"/>
</dbReference>
<reference evidence="3 4" key="2">
    <citation type="journal article" date="2016" name="Science">
        <title>A bacterium that degrades and assimilates poly(ethylene terephthalate).</title>
        <authorList>
            <person name="Yoshida S."/>
            <person name="Hiraga K."/>
            <person name="Takehana T."/>
            <person name="Taniguchi I."/>
            <person name="Yamaji H."/>
            <person name="Maeda Y."/>
            <person name="Toyohara K."/>
            <person name="Miyamoto K."/>
            <person name="Kimura Y."/>
            <person name="Oda K."/>
        </authorList>
    </citation>
    <scope>NUCLEOTIDE SEQUENCE [LARGE SCALE GENOMIC DNA]</scope>
    <source>
        <strain evidence="4">NBRC 110686 / TISTR 2288 / 201-F6</strain>
    </source>
</reference>
<dbReference type="PANTHER" id="PTHR47307:SF2">
    <property type="entry name" value="GLUTATHIONE-REGULATED POTASSIUM-EFFLUX SYSTEM ANCILLARY PROTEIN KEFF"/>
    <property type="match status" value="1"/>
</dbReference>
<dbReference type="AlphaFoldDB" id="A0A0K8P3V0"/>
<dbReference type="SUPFAM" id="SSF52218">
    <property type="entry name" value="Flavoproteins"/>
    <property type="match status" value="1"/>
</dbReference>
<reference evidence="4" key="1">
    <citation type="submission" date="2015-07" db="EMBL/GenBank/DDBJ databases">
        <title>Discovery of a poly(ethylene terephthalate assimilation.</title>
        <authorList>
            <person name="Yoshida S."/>
            <person name="Hiraga K."/>
            <person name="Takehana T."/>
            <person name="Taniguchi I."/>
            <person name="Yamaji H."/>
            <person name="Maeda Y."/>
            <person name="Toyohara K."/>
            <person name="Miyamoto K."/>
            <person name="Kimura Y."/>
            <person name="Oda K."/>
        </authorList>
    </citation>
    <scope>NUCLEOTIDE SEQUENCE [LARGE SCALE GENOMIC DNA]</scope>
    <source>
        <strain evidence="4">NBRC 110686 / TISTR 2288 / 201-F6</strain>
    </source>
</reference>
<dbReference type="OrthoDB" id="9798454at2"/>
<evidence type="ECO:0000256" key="1">
    <source>
        <dbReference type="ARBA" id="ARBA00023002"/>
    </source>
</evidence>
<dbReference type="InterPro" id="IPR003680">
    <property type="entry name" value="Flavodoxin_fold"/>
</dbReference>
<dbReference type="PANTHER" id="PTHR47307">
    <property type="entry name" value="GLUTATHIONE-REGULATED POTASSIUM-EFFLUX SYSTEM ANCILLARY PROTEIN KEFG"/>
    <property type="match status" value="1"/>
</dbReference>
<keyword evidence="1" id="KW-0560">Oxidoreductase</keyword>
<dbReference type="Pfam" id="PF02525">
    <property type="entry name" value="Flavodoxin_2"/>
    <property type="match status" value="1"/>
</dbReference>
<dbReference type="GO" id="GO:0010181">
    <property type="term" value="F:FMN binding"/>
    <property type="evidence" value="ECO:0007669"/>
    <property type="project" value="TreeGrafter"/>
</dbReference>
<feature type="domain" description="Flavodoxin-like fold" evidence="2">
    <location>
        <begin position="2"/>
        <end position="174"/>
    </location>
</feature>
<dbReference type="GO" id="GO:0003955">
    <property type="term" value="F:NAD(P)H dehydrogenase (quinone) activity"/>
    <property type="evidence" value="ECO:0007669"/>
    <property type="project" value="TreeGrafter"/>
</dbReference>